<feature type="compositionally biased region" description="Basic residues" evidence="1">
    <location>
        <begin position="59"/>
        <end position="77"/>
    </location>
</feature>
<dbReference type="EMBL" id="AMZH03019235">
    <property type="protein sequence ID" value="RRT40619.1"/>
    <property type="molecule type" value="Genomic_DNA"/>
</dbReference>
<dbReference type="Proteomes" id="UP000287651">
    <property type="component" value="Unassembled WGS sequence"/>
</dbReference>
<accession>A0A426XM93</accession>
<sequence>MRLRRSQALWWRNVGVAPSRIKSPYRYTDRPLLSGTVNWDCFRPDINRHRLLSGGIDRGRRKKREKKREKKRKNLEI</sequence>
<name>A0A426XM93_ENSVE</name>
<evidence type="ECO:0000313" key="2">
    <source>
        <dbReference type="EMBL" id="RRT40619.1"/>
    </source>
</evidence>
<organism evidence="2 3">
    <name type="scientific">Ensete ventricosum</name>
    <name type="common">Abyssinian banana</name>
    <name type="synonym">Musa ensete</name>
    <dbReference type="NCBI Taxonomy" id="4639"/>
    <lineage>
        <taxon>Eukaryota</taxon>
        <taxon>Viridiplantae</taxon>
        <taxon>Streptophyta</taxon>
        <taxon>Embryophyta</taxon>
        <taxon>Tracheophyta</taxon>
        <taxon>Spermatophyta</taxon>
        <taxon>Magnoliopsida</taxon>
        <taxon>Liliopsida</taxon>
        <taxon>Zingiberales</taxon>
        <taxon>Musaceae</taxon>
        <taxon>Ensete</taxon>
    </lineage>
</organism>
<comment type="caution">
    <text evidence="2">The sequence shown here is derived from an EMBL/GenBank/DDBJ whole genome shotgun (WGS) entry which is preliminary data.</text>
</comment>
<proteinExistence type="predicted"/>
<evidence type="ECO:0000256" key="1">
    <source>
        <dbReference type="SAM" id="MobiDB-lite"/>
    </source>
</evidence>
<reference evidence="2 3" key="1">
    <citation type="journal article" date="2014" name="Agronomy (Basel)">
        <title>A Draft Genome Sequence for Ensete ventricosum, the Drought-Tolerant Tree Against Hunger.</title>
        <authorList>
            <person name="Harrison J."/>
            <person name="Moore K.A."/>
            <person name="Paszkiewicz K."/>
            <person name="Jones T."/>
            <person name="Grant M."/>
            <person name="Ambacheew D."/>
            <person name="Muzemil S."/>
            <person name="Studholme D.J."/>
        </authorList>
    </citation>
    <scope>NUCLEOTIDE SEQUENCE [LARGE SCALE GENOMIC DNA]</scope>
</reference>
<evidence type="ECO:0000313" key="3">
    <source>
        <dbReference type="Proteomes" id="UP000287651"/>
    </source>
</evidence>
<feature type="region of interest" description="Disordered" evidence="1">
    <location>
        <begin position="53"/>
        <end position="77"/>
    </location>
</feature>
<gene>
    <name evidence="2" type="ORF">B296_00057632</name>
</gene>
<dbReference type="AlphaFoldDB" id="A0A426XM93"/>
<protein>
    <submittedName>
        <fullName evidence="2">Uncharacterized protein</fullName>
    </submittedName>
</protein>